<dbReference type="STRING" id="880072.Desac_0372"/>
<dbReference type="Gene3D" id="3.10.450.240">
    <property type="match status" value="1"/>
</dbReference>
<gene>
    <name evidence="4" type="ordered locus">Desac_0372</name>
</gene>
<dbReference type="EMBL" id="CP002629">
    <property type="protein sequence ID" value="AEB08263.1"/>
    <property type="molecule type" value="Genomic_DNA"/>
</dbReference>
<keyword evidence="2" id="KW-0472">Membrane</keyword>
<dbReference type="OrthoDB" id="9811434at2"/>
<dbReference type="InterPro" id="IPR032710">
    <property type="entry name" value="NTF2-like_dom_sf"/>
</dbReference>
<evidence type="ECO:0000256" key="1">
    <source>
        <dbReference type="SAM" id="MobiDB-lite"/>
    </source>
</evidence>
<evidence type="ECO:0000259" key="3">
    <source>
        <dbReference type="SMART" id="SM00978"/>
    </source>
</evidence>
<proteinExistence type="predicted"/>
<name>F2NES3_DESAR</name>
<dbReference type="SUPFAM" id="SSF54427">
    <property type="entry name" value="NTF2-like"/>
    <property type="match status" value="1"/>
</dbReference>
<dbReference type="Proteomes" id="UP000000483">
    <property type="component" value="Chromosome"/>
</dbReference>
<feature type="transmembrane region" description="Helical" evidence="2">
    <location>
        <begin position="129"/>
        <end position="148"/>
    </location>
</feature>
<dbReference type="RefSeq" id="WP_013705376.1">
    <property type="nucleotide sequence ID" value="NC_015388.1"/>
</dbReference>
<feature type="domain" description="Tim44-like" evidence="3">
    <location>
        <begin position="185"/>
        <end position="330"/>
    </location>
</feature>
<organism evidence="4 5">
    <name type="scientific">Desulfobacca acetoxidans (strain ATCC 700848 / DSM 11109 / ASRB2)</name>
    <dbReference type="NCBI Taxonomy" id="880072"/>
    <lineage>
        <taxon>Bacteria</taxon>
        <taxon>Pseudomonadati</taxon>
        <taxon>Thermodesulfobacteriota</taxon>
        <taxon>Desulfobaccia</taxon>
        <taxon>Desulfobaccales</taxon>
        <taxon>Desulfobaccaceae</taxon>
        <taxon>Desulfobacca</taxon>
    </lineage>
</organism>
<evidence type="ECO:0000313" key="4">
    <source>
        <dbReference type="EMBL" id="AEB08263.1"/>
    </source>
</evidence>
<sequence length="333" mass="35819">MKQRMNGVWAVFGVLCTFLWMSAALVDLAEARIGGGRSGGFRGSRSTAPPRQTFSPPPSRPQTVTPGTQTRPGMATPTPQPQPATGGFWRGVAGGVAGGLLGGMIGNMLFGSSGHAGGAATGGGGCSSIGLFEILIIGGILYLGYRLLNRRRQQAHQSGGGGGKTYGATLLYPEPAAPQLPAFDLQTELEPIRRMDPSFNEATFKEMVQDVFFKLQGAWMRQEVSSMRDLTTPEFYDILDKELQELKAKGQINKLENIAVRQVEISEAWQEQGQDFITVGFLANLLDYTVDAGTNQVLAGSDTEPVKFEEYWTFVRPIGNGPWKLTAITQPGG</sequence>
<dbReference type="PANTHER" id="PTHR41542:SF1">
    <property type="entry name" value="BLL5807 PROTEIN"/>
    <property type="match status" value="1"/>
</dbReference>
<dbReference type="Pfam" id="PF04280">
    <property type="entry name" value="Tim44"/>
    <property type="match status" value="1"/>
</dbReference>
<protein>
    <submittedName>
        <fullName evidence="4">Import inner membrane translocase subunit Tim44</fullName>
    </submittedName>
</protein>
<accession>F2NES3</accession>
<dbReference type="PANTHER" id="PTHR41542">
    <property type="entry name" value="BLL5807 PROTEIN"/>
    <property type="match status" value="1"/>
</dbReference>
<feature type="compositionally biased region" description="Low complexity" evidence="1">
    <location>
        <begin position="72"/>
        <end position="87"/>
    </location>
</feature>
<keyword evidence="2" id="KW-1133">Transmembrane helix</keyword>
<dbReference type="eggNOG" id="COG4395">
    <property type="taxonomic scope" value="Bacteria"/>
</dbReference>
<reference evidence="5" key="2">
    <citation type="submission" date="2011-03" db="EMBL/GenBank/DDBJ databases">
        <title>The complete genome of Desulfobacca acetoxidans DSM 11109.</title>
        <authorList>
            <consortium name="US DOE Joint Genome Institute (JGI-PGF)"/>
            <person name="Lucas S."/>
            <person name="Copeland A."/>
            <person name="Lapidus A."/>
            <person name="Bruce D."/>
            <person name="Goodwin L."/>
            <person name="Pitluck S."/>
            <person name="Peters L."/>
            <person name="Kyrpides N."/>
            <person name="Mavromatis K."/>
            <person name="Ivanova N."/>
            <person name="Ovchinnikova G."/>
            <person name="Teshima H."/>
            <person name="Detter J.C."/>
            <person name="Han C."/>
            <person name="Land M."/>
            <person name="Hauser L."/>
            <person name="Markowitz V."/>
            <person name="Cheng J.-F."/>
            <person name="Hugenholtz P."/>
            <person name="Woyke T."/>
            <person name="Wu D."/>
            <person name="Spring S."/>
            <person name="Schueler E."/>
            <person name="Brambilla E."/>
            <person name="Klenk H.-P."/>
            <person name="Eisen J.A."/>
        </authorList>
    </citation>
    <scope>NUCLEOTIDE SEQUENCE [LARGE SCALE GENOMIC DNA]</scope>
    <source>
        <strain evidence="5">ATCC 700848 / DSM 11109 / ASRB2</strain>
    </source>
</reference>
<feature type="region of interest" description="Disordered" evidence="1">
    <location>
        <begin position="36"/>
        <end position="88"/>
    </location>
</feature>
<keyword evidence="2" id="KW-0812">Transmembrane</keyword>
<dbReference type="HOGENOM" id="CLU_066429_0_0_7"/>
<feature type="compositionally biased region" description="Polar residues" evidence="1">
    <location>
        <begin position="61"/>
        <end position="71"/>
    </location>
</feature>
<dbReference type="InterPro" id="IPR007379">
    <property type="entry name" value="Tim44-like_dom"/>
</dbReference>
<dbReference type="KEGG" id="dao:Desac_0372"/>
<dbReference type="AlphaFoldDB" id="F2NES3"/>
<evidence type="ECO:0000256" key="2">
    <source>
        <dbReference type="SAM" id="Phobius"/>
    </source>
</evidence>
<dbReference type="SMART" id="SM00978">
    <property type="entry name" value="Tim44"/>
    <property type="match status" value="1"/>
</dbReference>
<evidence type="ECO:0000313" key="5">
    <source>
        <dbReference type="Proteomes" id="UP000000483"/>
    </source>
</evidence>
<reference evidence="4 5" key="1">
    <citation type="journal article" date="2011" name="Stand. Genomic Sci.">
        <title>Complete genome sequence of the acetate-degrading sulfate reducer Desulfobacca acetoxidans type strain (ASRB2).</title>
        <authorList>
            <person name="Goker M."/>
            <person name="Teshima H."/>
            <person name="Lapidus A."/>
            <person name="Nolan M."/>
            <person name="Lucas S."/>
            <person name="Hammon N."/>
            <person name="Deshpande S."/>
            <person name="Cheng J.F."/>
            <person name="Tapia R."/>
            <person name="Han C."/>
            <person name="Goodwin L."/>
            <person name="Pitluck S."/>
            <person name="Huntemann M."/>
            <person name="Liolios K."/>
            <person name="Ivanova N."/>
            <person name="Pagani I."/>
            <person name="Mavromatis K."/>
            <person name="Ovchinikova G."/>
            <person name="Pati A."/>
            <person name="Chen A."/>
            <person name="Palaniappan K."/>
            <person name="Land M."/>
            <person name="Hauser L."/>
            <person name="Brambilla E.M."/>
            <person name="Rohde M."/>
            <person name="Spring S."/>
            <person name="Detter J.C."/>
            <person name="Woyke T."/>
            <person name="Bristow J."/>
            <person name="Eisen J.A."/>
            <person name="Markowitz V."/>
            <person name="Hugenholtz P."/>
            <person name="Kyrpides N.C."/>
            <person name="Klenk H.P."/>
        </authorList>
    </citation>
    <scope>NUCLEOTIDE SEQUENCE [LARGE SCALE GENOMIC DNA]</scope>
    <source>
        <strain evidence="5">ATCC 700848 / DSM 11109 / ASRB2</strain>
    </source>
</reference>
<keyword evidence="5" id="KW-1185">Reference proteome</keyword>